<reference evidence="1" key="1">
    <citation type="submission" date="2020-11" db="EMBL/GenBank/DDBJ databases">
        <authorList>
            <person name="Tran Van P."/>
        </authorList>
    </citation>
    <scope>NUCLEOTIDE SEQUENCE</scope>
</reference>
<organism evidence="1">
    <name type="scientific">Notodromas monacha</name>
    <dbReference type="NCBI Taxonomy" id="399045"/>
    <lineage>
        <taxon>Eukaryota</taxon>
        <taxon>Metazoa</taxon>
        <taxon>Ecdysozoa</taxon>
        <taxon>Arthropoda</taxon>
        <taxon>Crustacea</taxon>
        <taxon>Oligostraca</taxon>
        <taxon>Ostracoda</taxon>
        <taxon>Podocopa</taxon>
        <taxon>Podocopida</taxon>
        <taxon>Cypridocopina</taxon>
        <taxon>Cypridoidea</taxon>
        <taxon>Cyprididae</taxon>
        <taxon>Notodromas</taxon>
    </lineage>
</organism>
<name>A0A7R9GKS3_9CRUS</name>
<evidence type="ECO:0000313" key="2">
    <source>
        <dbReference type="Proteomes" id="UP000678499"/>
    </source>
</evidence>
<sequence>MNEARALQTFNNAQERLNSFLRNYSQDAKQLSSEVDAILFDLPDNLLENALFILCRGHERSIRCDPVMNMNLISLILNRLKFHKSAKHPRIHPISSSRKKDVFALFAVKHFQQIIRLVCLAFSLPDERLLSFYESEVTRMIQDEDYLSAVYWTTELNLPERLYEPLLLPIGLHTNLDMILKKLLDTSESLRIKIIEHLDKMVDFPPGRYLHVCA</sequence>
<protein>
    <submittedName>
        <fullName evidence="1">Uncharacterized protein</fullName>
    </submittedName>
</protein>
<dbReference type="Proteomes" id="UP000678499">
    <property type="component" value="Unassembled WGS sequence"/>
</dbReference>
<proteinExistence type="predicted"/>
<dbReference type="EMBL" id="CAJPEX010009758">
    <property type="protein sequence ID" value="CAG0924942.1"/>
    <property type="molecule type" value="Genomic_DNA"/>
</dbReference>
<evidence type="ECO:0000313" key="1">
    <source>
        <dbReference type="EMBL" id="CAD7284790.1"/>
    </source>
</evidence>
<dbReference type="EMBL" id="OA891795">
    <property type="protein sequence ID" value="CAD7284790.1"/>
    <property type="molecule type" value="Genomic_DNA"/>
</dbReference>
<keyword evidence="2" id="KW-1185">Reference proteome</keyword>
<gene>
    <name evidence="1" type="ORF">NMOB1V02_LOCUS12394</name>
</gene>
<accession>A0A7R9GKS3</accession>
<dbReference type="AlphaFoldDB" id="A0A7R9GKS3"/>